<comment type="caution">
    <text evidence="4">The sequence shown here is derived from an EMBL/GenBank/DDBJ whole genome shotgun (WGS) entry which is preliminary data.</text>
</comment>
<keyword evidence="2" id="KW-0963">Cytoplasm</keyword>
<dbReference type="InterPro" id="IPR035647">
    <property type="entry name" value="EFG_III/V"/>
</dbReference>
<dbReference type="PROSITE" id="PS51722">
    <property type="entry name" value="G_TR_2"/>
    <property type="match status" value="1"/>
</dbReference>
<dbReference type="AlphaFoldDB" id="A0A2S9YX03"/>
<dbReference type="HAMAP" id="MF_00849">
    <property type="entry name" value="BipA"/>
    <property type="match status" value="1"/>
</dbReference>
<dbReference type="SUPFAM" id="SSF52540">
    <property type="entry name" value="P-loop containing nucleoside triphosphate hydrolases"/>
    <property type="match status" value="1"/>
</dbReference>
<dbReference type="GO" id="GO:1990904">
    <property type="term" value="C:ribonucleoprotein complex"/>
    <property type="evidence" value="ECO:0007669"/>
    <property type="project" value="TreeGrafter"/>
</dbReference>
<dbReference type="PANTHER" id="PTHR42908">
    <property type="entry name" value="TRANSLATION ELONGATION FACTOR-RELATED"/>
    <property type="match status" value="1"/>
</dbReference>
<proteinExistence type="inferred from homology"/>
<dbReference type="InterPro" id="IPR042116">
    <property type="entry name" value="TypA/BipA_C"/>
</dbReference>
<dbReference type="GO" id="GO:0000027">
    <property type="term" value="P:ribosomal large subunit assembly"/>
    <property type="evidence" value="ECO:0007669"/>
    <property type="project" value="UniProtKB-UniRule"/>
</dbReference>
<dbReference type="OrthoDB" id="9801472at2"/>
<feature type="binding site" evidence="2">
    <location>
        <begin position="139"/>
        <end position="142"/>
    </location>
    <ligand>
        <name>GTP</name>
        <dbReference type="ChEBI" id="CHEBI:37565"/>
    </ligand>
</feature>
<dbReference type="GO" id="GO:0003924">
    <property type="term" value="F:GTPase activity"/>
    <property type="evidence" value="ECO:0007669"/>
    <property type="project" value="UniProtKB-UniRule"/>
</dbReference>
<gene>
    <name evidence="4" type="primary">typA</name>
    <name evidence="2" type="synonym">bipA</name>
    <name evidence="4" type="ORF">ENSA7_06390</name>
</gene>
<dbReference type="RefSeq" id="WP_106087720.1">
    <property type="nucleotide sequence ID" value="NZ_PVNL01000015.1"/>
</dbReference>
<dbReference type="NCBIfam" id="TIGR01394">
    <property type="entry name" value="TypA_BipA"/>
    <property type="match status" value="1"/>
</dbReference>
<dbReference type="CDD" id="cd03710">
    <property type="entry name" value="BipA_TypA_C"/>
    <property type="match status" value="1"/>
</dbReference>
<dbReference type="Gene3D" id="3.30.70.240">
    <property type="match status" value="1"/>
</dbReference>
<dbReference type="EMBL" id="PVNL01000015">
    <property type="protein sequence ID" value="PRQ09582.1"/>
    <property type="molecule type" value="Genomic_DNA"/>
</dbReference>
<dbReference type="GO" id="GO:0043022">
    <property type="term" value="F:ribosome binding"/>
    <property type="evidence" value="ECO:0007669"/>
    <property type="project" value="UniProtKB-UniRule"/>
</dbReference>
<organism evidence="4 5">
    <name type="scientific">Enhygromyxa salina</name>
    <dbReference type="NCBI Taxonomy" id="215803"/>
    <lineage>
        <taxon>Bacteria</taxon>
        <taxon>Pseudomonadati</taxon>
        <taxon>Myxococcota</taxon>
        <taxon>Polyangia</taxon>
        <taxon>Nannocystales</taxon>
        <taxon>Nannocystaceae</taxon>
        <taxon>Enhygromyxa</taxon>
    </lineage>
</organism>
<evidence type="ECO:0000256" key="1">
    <source>
        <dbReference type="ARBA" id="ARBA00023134"/>
    </source>
</evidence>
<dbReference type="InterPro" id="IPR000795">
    <property type="entry name" value="T_Tr_GTP-bd_dom"/>
</dbReference>
<dbReference type="CDD" id="cd03691">
    <property type="entry name" value="BipA_TypA_II"/>
    <property type="match status" value="1"/>
</dbReference>
<keyword evidence="2" id="KW-0378">Hydrolase</keyword>
<comment type="catalytic activity">
    <reaction evidence="2">
        <text>GTP + H2O = GDP + phosphate + H(+)</text>
        <dbReference type="Rhea" id="RHEA:19669"/>
        <dbReference type="ChEBI" id="CHEBI:15377"/>
        <dbReference type="ChEBI" id="CHEBI:15378"/>
        <dbReference type="ChEBI" id="CHEBI:37565"/>
        <dbReference type="ChEBI" id="CHEBI:43474"/>
        <dbReference type="ChEBI" id="CHEBI:58189"/>
    </reaction>
</comment>
<dbReference type="FunFam" id="3.30.70.870:FF:000003">
    <property type="entry name" value="GTP-binding protein TypA"/>
    <property type="match status" value="1"/>
</dbReference>
<dbReference type="CDD" id="cd01891">
    <property type="entry name" value="TypA_BipA"/>
    <property type="match status" value="1"/>
</dbReference>
<accession>A0A2S9YX03</accession>
<comment type="function">
    <text evidence="2">A 50S ribosomal subunit assembly protein with GTPase activity, required for 50S subunit assembly at low temperatures, may also play a role in translation. Binds GTP and analogs. Binds the 70S ribosome between the 30S and 50S subunits, in a similar position as ribosome-bound EF-G; it contacts a number of ribosomal proteins, both rRNAs and the A-site tRNA.</text>
</comment>
<dbReference type="EC" id="3.6.5.-" evidence="2"/>
<dbReference type="Pfam" id="PF03144">
    <property type="entry name" value="GTP_EFTU_D2"/>
    <property type="match status" value="1"/>
</dbReference>
<dbReference type="InterPro" id="IPR004161">
    <property type="entry name" value="EFTu-like_2"/>
</dbReference>
<dbReference type="Gene3D" id="3.40.50.300">
    <property type="entry name" value="P-loop containing nucleotide triphosphate hydrolases"/>
    <property type="match status" value="1"/>
</dbReference>
<dbReference type="SUPFAM" id="SSF50447">
    <property type="entry name" value="Translation proteins"/>
    <property type="match status" value="1"/>
</dbReference>
<dbReference type="Pfam" id="PF21018">
    <property type="entry name" value="BipA_C"/>
    <property type="match status" value="1"/>
</dbReference>
<dbReference type="InterPro" id="IPR000640">
    <property type="entry name" value="EFG_V-like"/>
</dbReference>
<dbReference type="GO" id="GO:0019843">
    <property type="term" value="F:rRNA binding"/>
    <property type="evidence" value="ECO:0007669"/>
    <property type="project" value="UniProtKB-KW"/>
</dbReference>
<dbReference type="PROSITE" id="PS00301">
    <property type="entry name" value="G_TR_1"/>
    <property type="match status" value="1"/>
</dbReference>
<dbReference type="PRINTS" id="PR00315">
    <property type="entry name" value="ELONGATNFCT"/>
</dbReference>
<feature type="domain" description="Tr-type G" evidence="3">
    <location>
        <begin position="14"/>
        <end position="212"/>
    </location>
</feature>
<dbReference type="InterPro" id="IPR031157">
    <property type="entry name" value="G_TR_CS"/>
</dbReference>
<keyword evidence="2" id="KW-0547">Nucleotide-binding</keyword>
<evidence type="ECO:0000313" key="4">
    <source>
        <dbReference type="EMBL" id="PRQ09582.1"/>
    </source>
</evidence>
<keyword evidence="2" id="KW-0694">RNA-binding</keyword>
<comment type="subcellular location">
    <subcellularLocation>
        <location evidence="2">Cytoplasm</location>
    </subcellularLocation>
    <text evidence="2">Binds to ribosomes.</text>
</comment>
<dbReference type="Gene3D" id="3.30.70.870">
    <property type="entry name" value="Elongation Factor G (Translational Gtpase), domain 3"/>
    <property type="match status" value="1"/>
</dbReference>
<dbReference type="InterPro" id="IPR006298">
    <property type="entry name" value="BipA"/>
</dbReference>
<dbReference type="PANTHER" id="PTHR42908:SF8">
    <property type="entry name" value="TR-TYPE G DOMAIN-CONTAINING PROTEIN"/>
    <property type="match status" value="1"/>
</dbReference>
<protein>
    <recommendedName>
        <fullName evidence="2">Large ribosomal subunit assembly factor BipA</fullName>
        <ecNumber evidence="2">3.6.5.-</ecNumber>
    </recommendedName>
    <alternativeName>
        <fullName evidence="2">GTP-binding protein BipA</fullName>
    </alternativeName>
</protein>
<comment type="subunit">
    <text evidence="2">Monomer.</text>
</comment>
<name>A0A2S9YX03_9BACT</name>
<dbReference type="InterPro" id="IPR005225">
    <property type="entry name" value="Small_GTP-bd"/>
</dbReference>
<keyword evidence="2" id="KW-0690">Ribosome biogenesis</keyword>
<dbReference type="Gene3D" id="2.40.50.250">
    <property type="entry name" value="bipa protein"/>
    <property type="match status" value="1"/>
</dbReference>
<reference evidence="4 5" key="1">
    <citation type="submission" date="2018-03" db="EMBL/GenBank/DDBJ databases">
        <title>Draft Genome Sequences of the Obligatory Marine Myxobacteria Enhygromyxa salina SWB007.</title>
        <authorList>
            <person name="Poehlein A."/>
            <person name="Moghaddam J.A."/>
            <person name="Harms H."/>
            <person name="Alanjari M."/>
            <person name="Koenig G.M."/>
            <person name="Daniel R."/>
            <person name="Schaeberle T.F."/>
        </authorList>
    </citation>
    <scope>NUCLEOTIDE SEQUENCE [LARGE SCALE GENOMIC DNA]</scope>
    <source>
        <strain evidence="4 5">SWB007</strain>
    </source>
</reference>
<dbReference type="GO" id="GO:0000049">
    <property type="term" value="F:tRNA binding"/>
    <property type="evidence" value="ECO:0007669"/>
    <property type="project" value="UniProtKB-KW"/>
</dbReference>
<dbReference type="FunFam" id="3.30.70.240:FF:000002">
    <property type="entry name" value="GTP-binding protein TypA"/>
    <property type="match status" value="1"/>
</dbReference>
<dbReference type="Gene3D" id="2.40.30.10">
    <property type="entry name" value="Translation factors"/>
    <property type="match status" value="1"/>
</dbReference>
<comment type="similarity">
    <text evidence="2">Belongs to the TRAFAC class translation factor GTPase superfamily. Classic translation factor GTPase family. BipA subfamily.</text>
</comment>
<keyword evidence="2" id="KW-0820">tRNA-binding</keyword>
<dbReference type="SUPFAM" id="SSF54980">
    <property type="entry name" value="EF-G C-terminal domain-like"/>
    <property type="match status" value="2"/>
</dbReference>
<dbReference type="CDD" id="cd16263">
    <property type="entry name" value="BipA_III"/>
    <property type="match status" value="1"/>
</dbReference>
<dbReference type="GO" id="GO:0005829">
    <property type="term" value="C:cytosol"/>
    <property type="evidence" value="ECO:0007669"/>
    <property type="project" value="TreeGrafter"/>
</dbReference>
<dbReference type="Pfam" id="PF00009">
    <property type="entry name" value="GTP_EFTU"/>
    <property type="match status" value="1"/>
</dbReference>
<dbReference type="InterPro" id="IPR048876">
    <property type="entry name" value="BipA_C"/>
</dbReference>
<evidence type="ECO:0000313" key="5">
    <source>
        <dbReference type="Proteomes" id="UP000238823"/>
    </source>
</evidence>
<sequence length="638" mass="70312">MFRGLVTTGEHTRDDIRNLAIIAHVDHGKTTLVDALLTEAGAFERTEVGTERAMDSGDLERERGITITSKPTALSWKDHRINLVDTPGHADFGGEVERVLNMVDAVLLVVDAFEGPMPQTRFVTEKAVEMGLKILLVVNKIDRPGCNPHAAVDGTFDLLAGLDASDEQLDFPVVFCSARERYVVIEPDDEDGARLPISVILDLIIDRAPAPKVQLDAPPAMWVSTLHHDNYLGYLAIGRIDSGTIEAGKRLAQIRPTPGTTPDPVRDCTEVFRVAKLLAFRGLGRFDVASASAGDIVAIAGMSSLQVGDTLSDPEVERRRMFPALSVDPPTLAVRFRVNDGPFAGTEGKWVTSRKLSERLFRELRSNVALHVENTESADEFEVSGRGELHLSVLMETMRREGYEFCVSRPRVILRENAEGKLEEPYENLVVQCDTEYAGAVIDKLGRRTGEMTTMEELGNGRTKMGFKIPARGLIGYRSEFMTDTRGTGIMASIFAGYGPHLGVTRNRPRGVLIVLEAGESMTYSLARLQERGVLFVGPQVRTYAGMIVGEHARENDLIVNPNVNKKFTNVRSSGADEKVFLTPPRELSLEDALSFIEEDELIEVTPSNLRLRKRWLDHNVRKRMLKASAAVVAAATA</sequence>
<dbReference type="Pfam" id="PF00679">
    <property type="entry name" value="EFG_C"/>
    <property type="match status" value="1"/>
</dbReference>
<dbReference type="InterPro" id="IPR009000">
    <property type="entry name" value="Transl_B-barrel_sf"/>
</dbReference>
<dbReference type="InterPro" id="IPR027417">
    <property type="entry name" value="P-loop_NTPase"/>
</dbReference>
<dbReference type="GO" id="GO:0005525">
    <property type="term" value="F:GTP binding"/>
    <property type="evidence" value="ECO:0007669"/>
    <property type="project" value="UniProtKB-UniRule"/>
</dbReference>
<evidence type="ECO:0000256" key="2">
    <source>
        <dbReference type="HAMAP-Rule" id="MF_00849"/>
    </source>
</evidence>
<dbReference type="InterPro" id="IPR047042">
    <property type="entry name" value="BipA_II"/>
</dbReference>
<keyword evidence="1 2" id="KW-0342">GTP-binding</keyword>
<keyword evidence="2" id="KW-0699">rRNA-binding</keyword>
<evidence type="ECO:0000259" key="3">
    <source>
        <dbReference type="PROSITE" id="PS51722"/>
    </source>
</evidence>
<dbReference type="InterPro" id="IPR047041">
    <property type="entry name" value="BipA_GTP-bd_dom"/>
</dbReference>
<dbReference type="InterPro" id="IPR035651">
    <property type="entry name" value="BipA_V"/>
</dbReference>
<dbReference type="InterPro" id="IPR047043">
    <property type="entry name" value="BipA_III"/>
</dbReference>
<dbReference type="FunFam" id="2.40.50.250:FF:000001">
    <property type="entry name" value="GTP-binding protein TypA"/>
    <property type="match status" value="1"/>
</dbReference>
<dbReference type="FunFam" id="3.40.50.300:FF:000055">
    <property type="entry name" value="GTP-binding protein TypA"/>
    <property type="match status" value="1"/>
</dbReference>
<feature type="binding site" evidence="2">
    <location>
        <begin position="26"/>
        <end position="31"/>
    </location>
    <ligand>
        <name>GTP</name>
        <dbReference type="ChEBI" id="CHEBI:37565"/>
    </ligand>
</feature>
<dbReference type="Proteomes" id="UP000238823">
    <property type="component" value="Unassembled WGS sequence"/>
</dbReference>
<dbReference type="NCBIfam" id="TIGR00231">
    <property type="entry name" value="small_GTP"/>
    <property type="match status" value="1"/>
</dbReference>